<protein>
    <submittedName>
        <fullName evidence="1">Uncharacterized protein</fullName>
    </submittedName>
</protein>
<evidence type="ECO:0000313" key="1">
    <source>
        <dbReference type="EMBL" id="EDN83794.1"/>
    </source>
</evidence>
<dbReference type="AlphaFoldDB" id="A7A4G0"/>
<proteinExistence type="predicted"/>
<reference evidence="1 2" key="1">
    <citation type="submission" date="2007-04" db="EMBL/GenBank/DDBJ databases">
        <authorList>
            <person name="Fulton L."/>
            <person name="Clifton S."/>
            <person name="Fulton B."/>
            <person name="Xu J."/>
            <person name="Minx P."/>
            <person name="Pepin K.H."/>
            <person name="Johnson M."/>
            <person name="Thiruvilangam P."/>
            <person name="Bhonagiri V."/>
            <person name="Nash W.E."/>
            <person name="Mardis E.R."/>
            <person name="Wilson R.K."/>
        </authorList>
    </citation>
    <scope>NUCLEOTIDE SEQUENCE [LARGE SCALE GENOMIC DNA]</scope>
    <source>
        <strain evidence="1 2">L2-32</strain>
    </source>
</reference>
<dbReference type="Proteomes" id="UP000003773">
    <property type="component" value="Unassembled WGS sequence"/>
</dbReference>
<reference evidence="1 2" key="2">
    <citation type="submission" date="2007-05" db="EMBL/GenBank/DDBJ databases">
        <title>Draft genome sequence of Bifidobacterium adolescentis (L2-32).</title>
        <authorList>
            <person name="Sudarsanam P."/>
            <person name="Ley R."/>
            <person name="Guruge J."/>
            <person name="Turnbaugh P.J."/>
            <person name="Mahowald M."/>
            <person name="Liep D."/>
            <person name="Gordon J."/>
        </authorList>
    </citation>
    <scope>NUCLEOTIDE SEQUENCE [LARGE SCALE GENOMIC DNA]</scope>
    <source>
        <strain evidence="1 2">L2-32</strain>
    </source>
</reference>
<dbReference type="HOGENOM" id="CLU_3180673_0_0_11"/>
<sequence length="46" mass="5271">MFVCQCTPFLRICASAESLVAEPYSTCPSYKVARKCGRRRWATARR</sequence>
<dbReference type="EMBL" id="AAXD02000018">
    <property type="protein sequence ID" value="EDN83794.1"/>
    <property type="molecule type" value="Genomic_DNA"/>
</dbReference>
<gene>
    <name evidence="1" type="ORF">BIFADO_00719</name>
</gene>
<organism evidence="1 2">
    <name type="scientific">Bifidobacterium adolescentis L2-32</name>
    <dbReference type="NCBI Taxonomy" id="411481"/>
    <lineage>
        <taxon>Bacteria</taxon>
        <taxon>Bacillati</taxon>
        <taxon>Actinomycetota</taxon>
        <taxon>Actinomycetes</taxon>
        <taxon>Bifidobacteriales</taxon>
        <taxon>Bifidobacteriaceae</taxon>
        <taxon>Bifidobacterium</taxon>
    </lineage>
</organism>
<evidence type="ECO:0000313" key="2">
    <source>
        <dbReference type="Proteomes" id="UP000003773"/>
    </source>
</evidence>
<comment type="caution">
    <text evidence="1">The sequence shown here is derived from an EMBL/GenBank/DDBJ whole genome shotgun (WGS) entry which is preliminary data.</text>
</comment>
<name>A7A4G0_BIFAD</name>
<accession>A7A4G0</accession>